<comment type="caution">
    <text evidence="1">The sequence shown here is derived from an EMBL/GenBank/DDBJ whole genome shotgun (WGS) entry which is preliminary data.</text>
</comment>
<evidence type="ECO:0000313" key="2">
    <source>
        <dbReference type="Proteomes" id="UP000786185"/>
    </source>
</evidence>
<dbReference type="AlphaFoldDB" id="A0AAW4B9R5"/>
<evidence type="ECO:0008006" key="3">
    <source>
        <dbReference type="Google" id="ProtNLM"/>
    </source>
</evidence>
<dbReference type="EMBL" id="SCLC01000001">
    <property type="protein sequence ID" value="MBF4433418.1"/>
    <property type="molecule type" value="Genomic_DNA"/>
</dbReference>
<gene>
    <name evidence="1" type="ORF">ERJ77_02680</name>
</gene>
<evidence type="ECO:0000313" key="1">
    <source>
        <dbReference type="EMBL" id="MBF4433418.1"/>
    </source>
</evidence>
<accession>A0AAW4B9R5</accession>
<reference evidence="1" key="1">
    <citation type="journal article" date="2021" name="PeerJ">
        <title>Analysis of 44 Vibrio anguillarum genomes reveals high genetic diversity.</title>
        <authorList>
            <person name="Hansen M.J."/>
            <person name="Dalsgaard I."/>
        </authorList>
    </citation>
    <scope>NUCLEOTIDE SEQUENCE</scope>
    <source>
        <strain evidence="1">850617-1/1</strain>
    </source>
</reference>
<proteinExistence type="predicted"/>
<protein>
    <recommendedName>
        <fullName evidence="3">PIN domain-containing protein</fullName>
    </recommendedName>
</protein>
<organism evidence="1 2">
    <name type="scientific">Vibrio anguillarum</name>
    <name type="common">Listonella anguillarum</name>
    <dbReference type="NCBI Taxonomy" id="55601"/>
    <lineage>
        <taxon>Bacteria</taxon>
        <taxon>Pseudomonadati</taxon>
        <taxon>Pseudomonadota</taxon>
        <taxon>Gammaproteobacteria</taxon>
        <taxon>Vibrionales</taxon>
        <taxon>Vibrionaceae</taxon>
        <taxon>Vibrio</taxon>
    </lineage>
</organism>
<name>A0AAW4B9R5_VIBAN</name>
<dbReference type="Proteomes" id="UP000786185">
    <property type="component" value="Unassembled WGS sequence"/>
</dbReference>
<sequence>MSRHVVDTNVLIVASGEHPESPFRSENHPVEDPLEAEKVFEWLVLFELGTDRMVVDSDWEIITEYSNKLTEQDYGQRVLFEKMARNEIDYVGLEWVDDPAAVDKAAALDEPLKTVVHDLADTKIVAACLKANEEQPECTIVNACDTDWYDWESELLDAGVNVEQIIDVWLREKWRQHHGR</sequence>